<organism evidence="7 8">
    <name type="scientific">Cylindrospermum stagnale PCC 7417</name>
    <dbReference type="NCBI Taxonomy" id="56107"/>
    <lineage>
        <taxon>Bacteria</taxon>
        <taxon>Bacillati</taxon>
        <taxon>Cyanobacteriota</taxon>
        <taxon>Cyanophyceae</taxon>
        <taxon>Nostocales</taxon>
        <taxon>Nostocaceae</taxon>
        <taxon>Cylindrospermum</taxon>
    </lineage>
</organism>
<feature type="transmembrane region" description="Helical" evidence="6">
    <location>
        <begin position="7"/>
        <end position="31"/>
    </location>
</feature>
<feature type="transmembrane region" description="Helical" evidence="6">
    <location>
        <begin position="277"/>
        <end position="300"/>
    </location>
</feature>
<keyword evidence="5 6" id="KW-0472">Membrane</keyword>
<dbReference type="AlphaFoldDB" id="K9WQW5"/>
<protein>
    <submittedName>
        <fullName evidence="7">Membrane protein involved in the export of O-antigen and teichoic acid</fullName>
    </submittedName>
</protein>
<feature type="transmembrane region" description="Helical" evidence="6">
    <location>
        <begin position="409"/>
        <end position="429"/>
    </location>
</feature>
<dbReference type="Proteomes" id="UP000010475">
    <property type="component" value="Chromosome"/>
</dbReference>
<sequence length="521" mass="57913">MSTSQRIAFAVSISWFGRLSVVLSGLVLTPILFRYLRKEELGIWYLLINSQSFLMLLGLGITPTLTRHIALAKGKSGADPGVELTRETQQNIGDLLATGRLILRWLAVVVFLIGLVSGYSLINQIKLTEISQDQVFWAWTMICAGYAVGVWLSYIGCLLTGMGYVGWESLIGMTTYFLVILINIAVVILGGRILALTVISVVASLFQASMALVLIRWRFPELLSFQGNWNVEYAKALVKPSLYWWLTDLGAFLVLRTDAYFIALFKGYQNVPSYQAAYNLVLNLSQLAIAISYSSAVFISQAWQAGAISTIQQMTLRNARLGLSIMAAGVAFLMMAGREFIELWLGKGNFVGQNILLVFCMMLTLEAQHVILVTSSRATEDEKYAPFALSAGVLNVVITWVLIKPLGLLGVAMGTMLAQMLTSNWYGVYRPMVRLRLNFRVYLRQVVGLWAVVLVCCLSLSWLVKKSLLLLGINSAWAVISATATVCVAVFSISSWMNVLEDHHRQIVQAKLGGWLRRWEF</sequence>
<dbReference type="STRING" id="56107.Cylst_0438"/>
<feature type="transmembrane region" description="Helical" evidence="6">
    <location>
        <begin position="170"/>
        <end position="189"/>
    </location>
</feature>
<evidence type="ECO:0000256" key="6">
    <source>
        <dbReference type="SAM" id="Phobius"/>
    </source>
</evidence>
<feature type="transmembrane region" description="Helical" evidence="6">
    <location>
        <begin position="321"/>
        <end position="338"/>
    </location>
</feature>
<reference evidence="7 8" key="1">
    <citation type="submission" date="2012-06" db="EMBL/GenBank/DDBJ databases">
        <title>Finished chromosome of genome of Cylindrospermum stagnale PCC 7417.</title>
        <authorList>
            <consortium name="US DOE Joint Genome Institute"/>
            <person name="Gugger M."/>
            <person name="Coursin T."/>
            <person name="Rippka R."/>
            <person name="Tandeau De Marsac N."/>
            <person name="Huntemann M."/>
            <person name="Wei C.-L."/>
            <person name="Han J."/>
            <person name="Detter J.C."/>
            <person name="Han C."/>
            <person name="Tapia R."/>
            <person name="Chen A."/>
            <person name="Kyrpides N."/>
            <person name="Mavromatis K."/>
            <person name="Markowitz V."/>
            <person name="Szeto E."/>
            <person name="Ivanova N."/>
            <person name="Pagani I."/>
            <person name="Pati A."/>
            <person name="Goodwin L."/>
            <person name="Nordberg H.P."/>
            <person name="Cantor M.N."/>
            <person name="Hua S.X."/>
            <person name="Woyke T."/>
            <person name="Kerfeld C.A."/>
        </authorList>
    </citation>
    <scope>NUCLEOTIDE SEQUENCE [LARGE SCALE GENOMIC DNA]</scope>
    <source>
        <strain evidence="7 8">PCC 7417</strain>
    </source>
</reference>
<dbReference type="PANTHER" id="PTHR30250">
    <property type="entry name" value="PST FAMILY PREDICTED COLANIC ACID TRANSPORTER"/>
    <property type="match status" value="1"/>
</dbReference>
<evidence type="ECO:0000256" key="2">
    <source>
        <dbReference type="ARBA" id="ARBA00022475"/>
    </source>
</evidence>
<keyword evidence="4 6" id="KW-1133">Transmembrane helix</keyword>
<feature type="transmembrane region" description="Helical" evidence="6">
    <location>
        <begin position="350"/>
        <end position="372"/>
    </location>
</feature>
<dbReference type="HOGENOM" id="CLU_522470_0_0_3"/>
<dbReference type="KEGG" id="csg:Cylst_0438"/>
<dbReference type="EMBL" id="CP003642">
    <property type="protein sequence ID" value="AFZ22785.1"/>
    <property type="molecule type" value="Genomic_DNA"/>
</dbReference>
<evidence type="ECO:0000256" key="5">
    <source>
        <dbReference type="ARBA" id="ARBA00023136"/>
    </source>
</evidence>
<dbReference type="eggNOG" id="COG2244">
    <property type="taxonomic scope" value="Bacteria"/>
</dbReference>
<feature type="transmembrane region" description="Helical" evidence="6">
    <location>
        <begin position="101"/>
        <end position="122"/>
    </location>
</feature>
<dbReference type="GO" id="GO:0005886">
    <property type="term" value="C:plasma membrane"/>
    <property type="evidence" value="ECO:0007669"/>
    <property type="project" value="UniProtKB-SubCell"/>
</dbReference>
<name>K9WQW5_9NOST</name>
<dbReference type="RefSeq" id="WP_015206042.1">
    <property type="nucleotide sequence ID" value="NC_019757.1"/>
</dbReference>
<evidence type="ECO:0000256" key="4">
    <source>
        <dbReference type="ARBA" id="ARBA00022989"/>
    </source>
</evidence>
<feature type="transmembrane region" description="Helical" evidence="6">
    <location>
        <begin position="43"/>
        <end position="65"/>
    </location>
</feature>
<keyword evidence="2" id="KW-1003">Cell membrane</keyword>
<dbReference type="OrthoDB" id="8435854at2"/>
<comment type="subcellular location">
    <subcellularLocation>
        <location evidence="1">Cell membrane</location>
        <topology evidence="1">Multi-pass membrane protein</topology>
    </subcellularLocation>
</comment>
<gene>
    <name evidence="7" type="ORF">Cylst_0438</name>
</gene>
<dbReference type="InterPro" id="IPR050833">
    <property type="entry name" value="Poly_Biosynth_Transport"/>
</dbReference>
<accession>K9WQW5</accession>
<evidence type="ECO:0000256" key="3">
    <source>
        <dbReference type="ARBA" id="ARBA00022692"/>
    </source>
</evidence>
<feature type="transmembrane region" description="Helical" evidence="6">
    <location>
        <begin position="195"/>
        <end position="215"/>
    </location>
</feature>
<dbReference type="PANTHER" id="PTHR30250:SF26">
    <property type="entry name" value="PSMA PROTEIN"/>
    <property type="match status" value="1"/>
</dbReference>
<keyword evidence="8" id="KW-1185">Reference proteome</keyword>
<evidence type="ECO:0000313" key="7">
    <source>
        <dbReference type="EMBL" id="AFZ22785.1"/>
    </source>
</evidence>
<feature type="transmembrane region" description="Helical" evidence="6">
    <location>
        <begin position="384"/>
        <end position="403"/>
    </location>
</feature>
<proteinExistence type="predicted"/>
<dbReference type="InterPro" id="IPR002797">
    <property type="entry name" value="Polysacc_synth"/>
</dbReference>
<evidence type="ECO:0000313" key="8">
    <source>
        <dbReference type="Proteomes" id="UP000010475"/>
    </source>
</evidence>
<feature type="transmembrane region" description="Helical" evidence="6">
    <location>
        <begin position="441"/>
        <end position="464"/>
    </location>
</feature>
<feature type="transmembrane region" description="Helical" evidence="6">
    <location>
        <begin position="134"/>
        <end position="158"/>
    </location>
</feature>
<keyword evidence="3 6" id="KW-0812">Transmembrane</keyword>
<feature type="transmembrane region" description="Helical" evidence="6">
    <location>
        <begin position="476"/>
        <end position="497"/>
    </location>
</feature>
<dbReference type="Pfam" id="PF01943">
    <property type="entry name" value="Polysacc_synt"/>
    <property type="match status" value="1"/>
</dbReference>
<evidence type="ECO:0000256" key="1">
    <source>
        <dbReference type="ARBA" id="ARBA00004651"/>
    </source>
</evidence>